<dbReference type="RefSeq" id="WP_148909032.1">
    <property type="nucleotide sequence ID" value="NZ_VNHX01000013.1"/>
</dbReference>
<evidence type="ECO:0000313" key="2">
    <source>
        <dbReference type="Proteomes" id="UP000325105"/>
    </source>
</evidence>
<sequence>MQRNKKLWWIAAGLIVLLGYGIWEAFSQPSIEDLPGDFKEVAFVRNEQNKGGIIRVYAVTVGDMANAKYEVCADMFPTNDYGSVTKIYFFDKNKPFPTKLAIDPPHYDTGQYEAVMILKRTGKDKDS</sequence>
<name>A0A5S5DDW5_9SPHI</name>
<organism evidence="1 2">
    <name type="scientific">Sphingobacterium allocomposti</name>
    <dbReference type="NCBI Taxonomy" id="415956"/>
    <lineage>
        <taxon>Bacteria</taxon>
        <taxon>Pseudomonadati</taxon>
        <taxon>Bacteroidota</taxon>
        <taxon>Sphingobacteriia</taxon>
        <taxon>Sphingobacteriales</taxon>
        <taxon>Sphingobacteriaceae</taxon>
        <taxon>Sphingobacterium</taxon>
    </lineage>
</organism>
<gene>
    <name evidence="1" type="ORF">BC792_11388</name>
</gene>
<proteinExistence type="predicted"/>
<evidence type="ECO:0000313" key="1">
    <source>
        <dbReference type="EMBL" id="TYP94220.1"/>
    </source>
</evidence>
<dbReference type="Proteomes" id="UP000325105">
    <property type="component" value="Unassembled WGS sequence"/>
</dbReference>
<reference evidence="1 2" key="1">
    <citation type="submission" date="2019-07" db="EMBL/GenBank/DDBJ databases">
        <title>Genomic Encyclopedia of Archaeal and Bacterial Type Strains, Phase II (KMG-II): from individual species to whole genera.</title>
        <authorList>
            <person name="Goeker M."/>
        </authorList>
    </citation>
    <scope>NUCLEOTIDE SEQUENCE [LARGE SCALE GENOMIC DNA]</scope>
    <source>
        <strain evidence="1 2">DSM 18850</strain>
    </source>
</reference>
<comment type="caution">
    <text evidence="1">The sequence shown here is derived from an EMBL/GenBank/DDBJ whole genome shotgun (WGS) entry which is preliminary data.</text>
</comment>
<dbReference type="OrthoDB" id="709006at2"/>
<protein>
    <submittedName>
        <fullName evidence="1">Uncharacterized protein</fullName>
    </submittedName>
</protein>
<accession>A0A5S5DDW5</accession>
<dbReference type="EMBL" id="VNHX01000013">
    <property type="protein sequence ID" value="TYP94220.1"/>
    <property type="molecule type" value="Genomic_DNA"/>
</dbReference>
<dbReference type="AlphaFoldDB" id="A0A5S5DDW5"/>
<keyword evidence="2" id="KW-1185">Reference proteome</keyword>